<dbReference type="Proteomes" id="UP000075260">
    <property type="component" value="Unassembled WGS sequence"/>
</dbReference>
<dbReference type="AlphaFoldDB" id="A0A150Q5F1"/>
<organism evidence="1 2">
    <name type="scientific">Sorangium cellulosum</name>
    <name type="common">Polyangium cellulosum</name>
    <dbReference type="NCBI Taxonomy" id="56"/>
    <lineage>
        <taxon>Bacteria</taxon>
        <taxon>Pseudomonadati</taxon>
        <taxon>Myxococcota</taxon>
        <taxon>Polyangia</taxon>
        <taxon>Polyangiales</taxon>
        <taxon>Polyangiaceae</taxon>
        <taxon>Sorangium</taxon>
    </lineage>
</organism>
<protein>
    <submittedName>
        <fullName evidence="1">Uncharacterized protein</fullName>
    </submittedName>
</protein>
<reference evidence="1 2" key="1">
    <citation type="submission" date="2014-02" db="EMBL/GenBank/DDBJ databases">
        <title>The small core and large imbalanced accessory genome model reveals a collaborative survival strategy of Sorangium cellulosum strains in nature.</title>
        <authorList>
            <person name="Han K."/>
            <person name="Peng R."/>
            <person name="Blom J."/>
            <person name="Li Y.-Z."/>
        </authorList>
    </citation>
    <scope>NUCLEOTIDE SEQUENCE [LARGE SCALE GENOMIC DNA]</scope>
    <source>
        <strain evidence="1 2">So0008-312</strain>
    </source>
</reference>
<dbReference type="EMBL" id="JEMA01001024">
    <property type="protein sequence ID" value="KYF63219.1"/>
    <property type="molecule type" value="Genomic_DNA"/>
</dbReference>
<evidence type="ECO:0000313" key="1">
    <source>
        <dbReference type="EMBL" id="KYF63219.1"/>
    </source>
</evidence>
<comment type="caution">
    <text evidence="1">The sequence shown here is derived from an EMBL/GenBank/DDBJ whole genome shotgun (WGS) entry which is preliminary data.</text>
</comment>
<gene>
    <name evidence="1" type="ORF">BE15_29840</name>
</gene>
<name>A0A150Q5F1_SORCE</name>
<proteinExistence type="predicted"/>
<sequence length="77" mass="7861">MRSDPPAPPRGRLRDVDARLRLGAAVAACCVAAGARSPWTPAALLVLACAALRLQGLTAGEILRAFAPAAWIGGSRA</sequence>
<evidence type="ECO:0000313" key="2">
    <source>
        <dbReference type="Proteomes" id="UP000075260"/>
    </source>
</evidence>
<accession>A0A150Q5F1</accession>